<organism evidence="1 2">
    <name type="scientific">Romanomermis culicivorax</name>
    <name type="common">Nematode worm</name>
    <dbReference type="NCBI Taxonomy" id="13658"/>
    <lineage>
        <taxon>Eukaryota</taxon>
        <taxon>Metazoa</taxon>
        <taxon>Ecdysozoa</taxon>
        <taxon>Nematoda</taxon>
        <taxon>Enoplea</taxon>
        <taxon>Dorylaimia</taxon>
        <taxon>Mermithida</taxon>
        <taxon>Mermithoidea</taxon>
        <taxon>Mermithidae</taxon>
        <taxon>Romanomermis</taxon>
    </lineage>
</organism>
<protein>
    <submittedName>
        <fullName evidence="2">Uncharacterized protein</fullName>
    </submittedName>
</protein>
<evidence type="ECO:0000313" key="1">
    <source>
        <dbReference type="Proteomes" id="UP000887565"/>
    </source>
</evidence>
<accession>A0A915J9I0</accession>
<proteinExistence type="predicted"/>
<reference evidence="2" key="1">
    <citation type="submission" date="2022-11" db="UniProtKB">
        <authorList>
            <consortium name="WormBaseParasite"/>
        </authorList>
    </citation>
    <scope>IDENTIFICATION</scope>
</reference>
<sequence length="103" mass="11898">MQEQTEILRKETRNINKEEMRRTSSNRAHWANFWQSVKPVAALDSNLSPALIVAALMRLPCSHSLSVMDFRAPPTLMVVVEVKELEMLARCDFSDGFIFYRII</sequence>
<dbReference type="AlphaFoldDB" id="A0A915J9I0"/>
<keyword evidence="1" id="KW-1185">Reference proteome</keyword>
<dbReference type="WBParaSite" id="nRc.2.0.1.t22414-RA">
    <property type="protein sequence ID" value="nRc.2.0.1.t22414-RA"/>
    <property type="gene ID" value="nRc.2.0.1.g22414"/>
</dbReference>
<name>A0A915J9I0_ROMCU</name>
<dbReference type="Proteomes" id="UP000887565">
    <property type="component" value="Unplaced"/>
</dbReference>
<evidence type="ECO:0000313" key="2">
    <source>
        <dbReference type="WBParaSite" id="nRc.2.0.1.t22414-RA"/>
    </source>
</evidence>